<feature type="binding site" evidence="4">
    <location>
        <begin position="102"/>
        <end position="109"/>
    </location>
    <ligand>
        <name>ATP</name>
        <dbReference type="ChEBI" id="CHEBI:30616"/>
    </ligand>
</feature>
<dbReference type="GeneID" id="10153560"/>
<dbReference type="PANTHER" id="PTHR43146:SF1">
    <property type="entry name" value="CANCER-RELATED NUCLEOSIDE-TRIPHOSPHATASE"/>
    <property type="match status" value="1"/>
</dbReference>
<gene>
    <name evidence="6" type="ordered locus">Desmu_0863</name>
</gene>
<name>E8R9J1_DESM0</name>
<dbReference type="Pfam" id="PF03266">
    <property type="entry name" value="NTPase_1"/>
    <property type="match status" value="1"/>
</dbReference>
<evidence type="ECO:0000313" key="7">
    <source>
        <dbReference type="Proteomes" id="UP000001068"/>
    </source>
</evidence>
<dbReference type="CDD" id="cd19482">
    <property type="entry name" value="RecA-like_Thep1"/>
    <property type="match status" value="1"/>
</dbReference>
<reference evidence="6 7" key="2">
    <citation type="journal article" date="2011" name="Stand. Genomic Sci.">
        <title>Complete genome sequence of Desulfurococcus mucosus type strain (O7/1).</title>
        <authorList>
            <person name="Wirth R."/>
            <person name="Chertkov O."/>
            <person name="Held B."/>
            <person name="Lapidus A."/>
            <person name="Nolan M."/>
            <person name="Lucas S."/>
            <person name="Hammon N."/>
            <person name="Deshpande S."/>
            <person name="Cheng J.F."/>
            <person name="Tapia R."/>
            <person name="Han C."/>
            <person name="Goodwin L."/>
            <person name="Pitluck S."/>
            <person name="Liolios K."/>
            <person name="Ioanna P."/>
            <person name="Ivanova N."/>
            <person name="Mavromatis K."/>
            <person name="Mikhailova N."/>
            <person name="Pati A."/>
            <person name="Chen A."/>
            <person name="Palaniappan K."/>
            <person name="Land M."/>
            <person name="Hauser L."/>
            <person name="Chang Y.J."/>
            <person name="Jeffries C.D."/>
            <person name="Bilek Y."/>
            <person name="Hader T."/>
            <person name="Rohde M."/>
            <person name="Spring S."/>
            <person name="Sikorski J."/>
            <person name="Goker M."/>
            <person name="Woyke T."/>
            <person name="Bristow J."/>
            <person name="Eisen J.A."/>
            <person name="Markowitz V."/>
            <person name="Hugenholtz P."/>
            <person name="Kyrpides N.C."/>
            <person name="Klenk H.P."/>
        </authorList>
    </citation>
    <scope>NUCLEOTIDE SEQUENCE [LARGE SCALE GENOMIC DNA]</scope>
    <source>
        <strain evidence="7">ATCC 35584 / DSM 2162 / JCM 9187 / O7/1</strain>
    </source>
</reference>
<dbReference type="Gene3D" id="3.40.50.300">
    <property type="entry name" value="P-loop containing nucleotide triphosphate hydrolases"/>
    <property type="match status" value="1"/>
</dbReference>
<proteinExistence type="inferred from homology"/>
<sequence>MGSSKIVITGHPGAGKSTFFERLVSELRARGLVVGGFKAPEVREHDVRVGFKIVDLLSGDEAWLAKRGAHGSIRVGSYTVMLEEASRLIGNALQRALREADVIGVDEVGPMELKIPLFKPLILEALESGKPVVLVVHYRLSDREILGRLEDAERIVITVENREIMGSRVKQIADVILRGDSPTRSG</sequence>
<dbReference type="RefSeq" id="WP_013562389.1">
    <property type="nucleotide sequence ID" value="NC_014961.1"/>
</dbReference>
<keyword evidence="3 4" id="KW-0067">ATP-binding</keyword>
<evidence type="ECO:0000313" key="6">
    <source>
        <dbReference type="EMBL" id="ADV65167.1"/>
    </source>
</evidence>
<dbReference type="KEGG" id="dmu:Desmu_0863"/>
<organism evidence="6 7">
    <name type="scientific">Desulfurococcus mucosus (strain ATCC 35584 / DSM 2162 / JCM 9187 / O7/1)</name>
    <dbReference type="NCBI Taxonomy" id="765177"/>
    <lineage>
        <taxon>Archaea</taxon>
        <taxon>Thermoproteota</taxon>
        <taxon>Thermoprotei</taxon>
        <taxon>Desulfurococcales</taxon>
        <taxon>Desulfurococcaceae</taxon>
        <taxon>Desulfurococcus</taxon>
    </lineage>
</organism>
<dbReference type="SUPFAM" id="SSF52540">
    <property type="entry name" value="P-loop containing nucleoside triphosphate hydrolases"/>
    <property type="match status" value="1"/>
</dbReference>
<evidence type="ECO:0000256" key="1">
    <source>
        <dbReference type="ARBA" id="ARBA00022741"/>
    </source>
</evidence>
<dbReference type="GO" id="GO:0017111">
    <property type="term" value="F:ribonucleoside triphosphate phosphatase activity"/>
    <property type="evidence" value="ECO:0007669"/>
    <property type="project" value="UniProtKB-UniRule"/>
</dbReference>
<evidence type="ECO:0000259" key="5">
    <source>
        <dbReference type="SMART" id="SM00382"/>
    </source>
</evidence>
<evidence type="ECO:0000256" key="2">
    <source>
        <dbReference type="ARBA" id="ARBA00022801"/>
    </source>
</evidence>
<feature type="binding site" evidence="4">
    <location>
        <begin position="10"/>
        <end position="17"/>
    </location>
    <ligand>
        <name>ATP</name>
        <dbReference type="ChEBI" id="CHEBI:30616"/>
    </ligand>
</feature>
<comment type="similarity">
    <text evidence="4">Belongs to the THEP1 NTPase family.</text>
</comment>
<protein>
    <recommendedName>
        <fullName evidence="4">Nucleoside-triphosphatase Desmu_0863</fullName>
        <shortName evidence="4">NTPase</shortName>
        <ecNumber evidence="4">3.6.1.15</ecNumber>
    </recommendedName>
    <alternativeName>
        <fullName evidence="4">Nucleoside triphosphate phosphohydrolase</fullName>
    </alternativeName>
</protein>
<keyword evidence="2 4" id="KW-0378">Hydrolase</keyword>
<dbReference type="SMART" id="SM00382">
    <property type="entry name" value="AAA"/>
    <property type="match status" value="1"/>
</dbReference>
<dbReference type="InterPro" id="IPR027417">
    <property type="entry name" value="P-loop_NTPase"/>
</dbReference>
<keyword evidence="1 4" id="KW-0547">Nucleotide-binding</keyword>
<dbReference type="STRING" id="765177.Desmu_0863"/>
<dbReference type="eggNOG" id="arCOG01034">
    <property type="taxonomic scope" value="Archaea"/>
</dbReference>
<dbReference type="InterPro" id="IPR003593">
    <property type="entry name" value="AAA+_ATPase"/>
</dbReference>
<feature type="domain" description="AAA+ ATPase" evidence="5">
    <location>
        <begin position="2"/>
        <end position="161"/>
    </location>
</feature>
<reference evidence="7" key="1">
    <citation type="submission" date="2010-11" db="EMBL/GenBank/DDBJ databases">
        <title>The complete genome of Desulfurococcus mucosus DSM 2162.</title>
        <authorList>
            <consortium name="US DOE Joint Genome Institute (JGI-PGF)"/>
            <person name="Lucas S."/>
            <person name="Copeland A."/>
            <person name="Lapidus A."/>
            <person name="Bruce D."/>
            <person name="Goodwin L."/>
            <person name="Pitluck S."/>
            <person name="Kyrpides N."/>
            <person name="Mavromatis K."/>
            <person name="Pagani I."/>
            <person name="Ivanova N."/>
            <person name="Ovchinnikova G."/>
            <person name="Chertkov O."/>
            <person name="Held B."/>
            <person name="Brettin T."/>
            <person name="Detter J.C."/>
            <person name="Tapia R."/>
            <person name="Han C."/>
            <person name="Land M."/>
            <person name="Hauser L."/>
            <person name="Markowitz V."/>
            <person name="Cheng J.-F."/>
            <person name="Hugenholtz P."/>
            <person name="Woyke T."/>
            <person name="Wu D."/>
            <person name="Wirth R."/>
            <person name="Bilek Y."/>
            <person name="Hader T."/>
            <person name="Klenk H.-P."/>
            <person name="Eisen J.A."/>
        </authorList>
    </citation>
    <scope>NUCLEOTIDE SEQUENCE [LARGE SCALE GENOMIC DNA]</scope>
    <source>
        <strain evidence="7">ATCC 35584 / DSM 2162 / JCM 9187 / O7/1</strain>
    </source>
</reference>
<accession>E8R9J1</accession>
<comment type="function">
    <text evidence="4">Has nucleotide phosphatase activity towards ATP, GTP, CTP, TTP and UTP. May hydrolyze nucleoside diphosphates with lower efficiency.</text>
</comment>
<dbReference type="OrthoDB" id="52698at2157"/>
<dbReference type="HOGENOM" id="CLU_103145_1_1_2"/>
<dbReference type="InterPro" id="IPR004948">
    <property type="entry name" value="Nuc-triphosphatase_THEP1"/>
</dbReference>
<dbReference type="EC" id="3.6.1.15" evidence="4"/>
<keyword evidence="7" id="KW-1185">Reference proteome</keyword>
<dbReference type="Proteomes" id="UP000001068">
    <property type="component" value="Chromosome"/>
</dbReference>
<dbReference type="HAMAP" id="MF_00796">
    <property type="entry name" value="NTPase_1"/>
    <property type="match status" value="1"/>
</dbReference>
<dbReference type="AlphaFoldDB" id="E8R9J1"/>
<dbReference type="NCBIfam" id="NF010248">
    <property type="entry name" value="PRK13695.1"/>
    <property type="match status" value="1"/>
</dbReference>
<dbReference type="EMBL" id="CP002363">
    <property type="protein sequence ID" value="ADV65167.1"/>
    <property type="molecule type" value="Genomic_DNA"/>
</dbReference>
<dbReference type="GO" id="GO:0005524">
    <property type="term" value="F:ATP binding"/>
    <property type="evidence" value="ECO:0007669"/>
    <property type="project" value="UniProtKB-UniRule"/>
</dbReference>
<evidence type="ECO:0000256" key="4">
    <source>
        <dbReference type="HAMAP-Rule" id="MF_00796"/>
    </source>
</evidence>
<dbReference type="PANTHER" id="PTHR43146">
    <property type="entry name" value="CANCER-RELATED NUCLEOSIDE-TRIPHOSPHATASE"/>
    <property type="match status" value="1"/>
</dbReference>
<evidence type="ECO:0000256" key="3">
    <source>
        <dbReference type="ARBA" id="ARBA00022840"/>
    </source>
</evidence>
<comment type="catalytic activity">
    <reaction evidence="4">
        <text>a ribonucleoside 5'-triphosphate + H2O = a ribonucleoside 5'-diphosphate + phosphate + H(+)</text>
        <dbReference type="Rhea" id="RHEA:23680"/>
        <dbReference type="ChEBI" id="CHEBI:15377"/>
        <dbReference type="ChEBI" id="CHEBI:15378"/>
        <dbReference type="ChEBI" id="CHEBI:43474"/>
        <dbReference type="ChEBI" id="CHEBI:57930"/>
        <dbReference type="ChEBI" id="CHEBI:61557"/>
        <dbReference type="EC" id="3.6.1.15"/>
    </reaction>
</comment>